<evidence type="ECO:0000259" key="2">
    <source>
        <dbReference type="PROSITE" id="PS50006"/>
    </source>
</evidence>
<gene>
    <name evidence="3" type="ORF">SAMN05421803_11824</name>
</gene>
<evidence type="ECO:0000313" key="4">
    <source>
        <dbReference type="Proteomes" id="UP000184452"/>
    </source>
</evidence>
<evidence type="ECO:0000256" key="1">
    <source>
        <dbReference type="ARBA" id="ARBA00022553"/>
    </source>
</evidence>
<dbReference type="Pfam" id="PF12401">
    <property type="entry name" value="FhaA_N"/>
    <property type="match status" value="1"/>
</dbReference>
<dbReference type="InterPro" id="IPR000253">
    <property type="entry name" value="FHA_dom"/>
</dbReference>
<proteinExistence type="predicted"/>
<dbReference type="STRING" id="758803.SAMN05421803_11824"/>
<dbReference type="EMBL" id="FQZK01000018">
    <property type="protein sequence ID" value="SHK34475.1"/>
    <property type="molecule type" value="Genomic_DNA"/>
</dbReference>
<dbReference type="AlphaFoldDB" id="A0A1M6RPV4"/>
<dbReference type="SMART" id="SM00240">
    <property type="entry name" value="FHA"/>
    <property type="match status" value="1"/>
</dbReference>
<dbReference type="Proteomes" id="UP000184452">
    <property type="component" value="Unassembled WGS sequence"/>
</dbReference>
<dbReference type="Gene3D" id="3.30.2320.60">
    <property type="entry name" value="FhaA, phosphopeptide-binding domain (DUF3662)"/>
    <property type="match status" value="1"/>
</dbReference>
<dbReference type="PROSITE" id="PS50006">
    <property type="entry name" value="FHA_DOMAIN"/>
    <property type="match status" value="1"/>
</dbReference>
<dbReference type="InterPro" id="IPR008984">
    <property type="entry name" value="SMAD_FHA_dom_sf"/>
</dbReference>
<evidence type="ECO:0000313" key="3">
    <source>
        <dbReference type="EMBL" id="SHK34475.1"/>
    </source>
</evidence>
<name>A0A1M6RPV4_9ACTN</name>
<keyword evidence="1" id="KW-0597">Phosphoprotein</keyword>
<dbReference type="InterPro" id="IPR042287">
    <property type="entry name" value="FhaA_N_sf"/>
</dbReference>
<protein>
    <submittedName>
        <fullName evidence="3">Inner membrane component of T3SS domain-containing protein</fullName>
    </submittedName>
</protein>
<accession>A0A1M6RPV4</accession>
<feature type="domain" description="FHA" evidence="2">
    <location>
        <begin position="182"/>
        <end position="231"/>
    </location>
</feature>
<dbReference type="InterPro" id="IPR050923">
    <property type="entry name" value="Cell_Proc_Reg/RNA_Proc"/>
</dbReference>
<organism evidence="3 4">
    <name type="scientific">Nocardiopsis flavescens</name>
    <dbReference type="NCBI Taxonomy" id="758803"/>
    <lineage>
        <taxon>Bacteria</taxon>
        <taxon>Bacillati</taxon>
        <taxon>Actinomycetota</taxon>
        <taxon>Actinomycetes</taxon>
        <taxon>Streptosporangiales</taxon>
        <taxon>Nocardiopsidaceae</taxon>
        <taxon>Nocardiopsis</taxon>
    </lineage>
</organism>
<dbReference type="PANTHER" id="PTHR23308">
    <property type="entry name" value="NUCLEAR INHIBITOR OF PROTEIN PHOSPHATASE-1"/>
    <property type="match status" value="1"/>
</dbReference>
<dbReference type="Gene3D" id="2.60.200.20">
    <property type="match status" value="1"/>
</dbReference>
<dbReference type="CDD" id="cd00060">
    <property type="entry name" value="FHA"/>
    <property type="match status" value="1"/>
</dbReference>
<dbReference type="SUPFAM" id="SSF49879">
    <property type="entry name" value="SMAD/FHA domain"/>
    <property type="match status" value="1"/>
</dbReference>
<sequence length="254" mass="27776">MGVLQRFERRLEGMIEGTFAMAFKSELQPVEVASAVQREMDERAAIVAQGRTLVPNDFIVELAASDKERLEVYADSLGQELSKLARDYATEQGYSFVGPVRVHFRSDEGLKTGRFRIRSGVVRGTMVSKEGEVRTPVGDAAPGTQRQAGRPRLLISPGGATAEGSIASHGMQQSFELTTPVTLLGRGTDCDLRLVDNGVSRHHVEIRLDGDEAILVDKGSTNGTFVNGQQVRQARLVDGTRISLGRTTMTFRRD</sequence>
<dbReference type="Pfam" id="PF00498">
    <property type="entry name" value="FHA"/>
    <property type="match status" value="1"/>
</dbReference>
<dbReference type="InterPro" id="IPR022128">
    <property type="entry name" value="FhaA_N"/>
</dbReference>
<keyword evidence="4" id="KW-1185">Reference proteome</keyword>
<reference evidence="3 4" key="1">
    <citation type="submission" date="2016-11" db="EMBL/GenBank/DDBJ databases">
        <authorList>
            <person name="Jaros S."/>
            <person name="Januszkiewicz K."/>
            <person name="Wedrychowicz H."/>
        </authorList>
    </citation>
    <scope>NUCLEOTIDE SEQUENCE [LARGE SCALE GENOMIC DNA]</scope>
    <source>
        <strain evidence="3 4">CGMCC 4.5723</strain>
    </source>
</reference>